<dbReference type="Proteomes" id="UP000662074">
    <property type="component" value="Unassembled WGS sequence"/>
</dbReference>
<evidence type="ECO:0000313" key="1">
    <source>
        <dbReference type="EMBL" id="GGI50770.1"/>
    </source>
</evidence>
<protein>
    <recommendedName>
        <fullName evidence="3">Right-handed parallel beta-helix repeat-containing protein</fullName>
    </recommendedName>
</protein>
<sequence length="418" mass="45066">MIHLKQVITALALSAIVFTGCEKANVDVDTSPGNGTAMGEVSGVWQRGSTQVIKGDVVVPAGKSLIIEEGVTILMDTLAKPEFIVKGNLYSLGTEQNPVRFTVNELYKTDAKKFGKLWGGILAAQSCAEMVLDHTIIEYGGSTTSDASTSVKQGLYKAKAGENLPALWFSNVNGKLVVTNSIFRNLQEDCTYIEGGKIIFANNVFYTTGVTGGEAMNFKSGCLADVAYNLIYSTNTNALKLSNAGDRSPQAYIIAYNNTMVNTGWRRPTAKGGSIWLEASVRAELYNNMFANTRFGIKRDTKGPEDSRSIISNNYYYGYDQTTVNQFQPATDIVGGTNNVRGTVAGENDPKFVNYPLNTPTSNAVFNTAWDFHLQAGSPALAKGKTNFTRHHAAGLVLNGINYQSPEPSAYAGAFGVK</sequence>
<evidence type="ECO:0000313" key="2">
    <source>
        <dbReference type="Proteomes" id="UP000662074"/>
    </source>
</evidence>
<reference evidence="1" key="2">
    <citation type="submission" date="2020-09" db="EMBL/GenBank/DDBJ databases">
        <authorList>
            <person name="Sun Q."/>
            <person name="Sedlacek I."/>
        </authorList>
    </citation>
    <scope>NUCLEOTIDE SEQUENCE</scope>
    <source>
        <strain evidence="1">CCM 8711</strain>
    </source>
</reference>
<dbReference type="EMBL" id="BMDO01000004">
    <property type="protein sequence ID" value="GGI50770.1"/>
    <property type="molecule type" value="Genomic_DNA"/>
</dbReference>
<dbReference type="RefSeq" id="WP_188416215.1">
    <property type="nucleotide sequence ID" value="NZ_BMDO01000004.1"/>
</dbReference>
<keyword evidence="2" id="KW-1185">Reference proteome</keyword>
<name>A0A917J7W4_9SPHI</name>
<dbReference type="AlphaFoldDB" id="A0A917J7W4"/>
<dbReference type="SUPFAM" id="SSF51126">
    <property type="entry name" value="Pectin lyase-like"/>
    <property type="match status" value="1"/>
</dbReference>
<dbReference type="InterPro" id="IPR011050">
    <property type="entry name" value="Pectin_lyase_fold/virulence"/>
</dbReference>
<accession>A0A917J7W4</accession>
<dbReference type="PROSITE" id="PS51257">
    <property type="entry name" value="PROKAR_LIPOPROTEIN"/>
    <property type="match status" value="1"/>
</dbReference>
<gene>
    <name evidence="1" type="ORF">GCM10011425_19820</name>
</gene>
<comment type="caution">
    <text evidence="1">The sequence shown here is derived from an EMBL/GenBank/DDBJ whole genome shotgun (WGS) entry which is preliminary data.</text>
</comment>
<reference evidence="1" key="1">
    <citation type="journal article" date="2014" name="Int. J. Syst. Evol. Microbiol.">
        <title>Complete genome sequence of Corynebacterium casei LMG S-19264T (=DSM 44701T), isolated from a smear-ripened cheese.</title>
        <authorList>
            <consortium name="US DOE Joint Genome Institute (JGI-PGF)"/>
            <person name="Walter F."/>
            <person name="Albersmeier A."/>
            <person name="Kalinowski J."/>
            <person name="Ruckert C."/>
        </authorList>
    </citation>
    <scope>NUCLEOTIDE SEQUENCE</scope>
    <source>
        <strain evidence="1">CCM 8711</strain>
    </source>
</reference>
<evidence type="ECO:0008006" key="3">
    <source>
        <dbReference type="Google" id="ProtNLM"/>
    </source>
</evidence>
<organism evidence="1 2">
    <name type="scientific">Mucilaginibacter galii</name>
    <dbReference type="NCBI Taxonomy" id="2005073"/>
    <lineage>
        <taxon>Bacteria</taxon>
        <taxon>Pseudomonadati</taxon>
        <taxon>Bacteroidota</taxon>
        <taxon>Sphingobacteriia</taxon>
        <taxon>Sphingobacteriales</taxon>
        <taxon>Sphingobacteriaceae</taxon>
        <taxon>Mucilaginibacter</taxon>
    </lineage>
</organism>
<proteinExistence type="predicted"/>